<dbReference type="EMBL" id="REGN01005313">
    <property type="protein sequence ID" value="RNA13862.1"/>
    <property type="molecule type" value="Genomic_DNA"/>
</dbReference>
<evidence type="ECO:0000313" key="1">
    <source>
        <dbReference type="EMBL" id="RNA13862.1"/>
    </source>
</evidence>
<reference evidence="1 2" key="1">
    <citation type="journal article" date="2018" name="Sci. Rep.">
        <title>Genomic signatures of local adaptation to the degree of environmental predictability in rotifers.</title>
        <authorList>
            <person name="Franch-Gras L."/>
            <person name="Hahn C."/>
            <person name="Garcia-Roger E.M."/>
            <person name="Carmona M.J."/>
            <person name="Serra M."/>
            <person name="Gomez A."/>
        </authorList>
    </citation>
    <scope>NUCLEOTIDE SEQUENCE [LARGE SCALE GENOMIC DNA]</scope>
    <source>
        <strain evidence="1">HYR1</strain>
    </source>
</reference>
<name>A0A3M7QRB3_BRAPC</name>
<accession>A0A3M7QRB3</accession>
<sequence length="63" mass="7144">MGVLEKGNLIGLFQNLIMWLKGRTKSPLQPAKAPMRFDNGVTLAVRMSITIPNVFWYNFFGTL</sequence>
<organism evidence="1 2">
    <name type="scientific">Brachionus plicatilis</name>
    <name type="common">Marine rotifer</name>
    <name type="synonym">Brachionus muelleri</name>
    <dbReference type="NCBI Taxonomy" id="10195"/>
    <lineage>
        <taxon>Eukaryota</taxon>
        <taxon>Metazoa</taxon>
        <taxon>Spiralia</taxon>
        <taxon>Gnathifera</taxon>
        <taxon>Rotifera</taxon>
        <taxon>Eurotatoria</taxon>
        <taxon>Monogononta</taxon>
        <taxon>Pseudotrocha</taxon>
        <taxon>Ploima</taxon>
        <taxon>Brachionidae</taxon>
        <taxon>Brachionus</taxon>
    </lineage>
</organism>
<gene>
    <name evidence="1" type="ORF">BpHYR1_026330</name>
</gene>
<dbReference type="AlphaFoldDB" id="A0A3M7QRB3"/>
<proteinExistence type="predicted"/>
<keyword evidence="2" id="KW-1185">Reference proteome</keyword>
<evidence type="ECO:0000313" key="2">
    <source>
        <dbReference type="Proteomes" id="UP000276133"/>
    </source>
</evidence>
<comment type="caution">
    <text evidence="1">The sequence shown here is derived from an EMBL/GenBank/DDBJ whole genome shotgun (WGS) entry which is preliminary data.</text>
</comment>
<protein>
    <submittedName>
        <fullName evidence="1">Uncharacterized protein</fullName>
    </submittedName>
</protein>
<dbReference type="Proteomes" id="UP000276133">
    <property type="component" value="Unassembled WGS sequence"/>
</dbReference>